<dbReference type="AlphaFoldDB" id="A0A368RMY6"/>
<dbReference type="GO" id="GO:0008270">
    <property type="term" value="F:zinc ion binding"/>
    <property type="evidence" value="ECO:0007669"/>
    <property type="project" value="InterPro"/>
</dbReference>
<evidence type="ECO:0000256" key="1">
    <source>
        <dbReference type="SAM" id="SignalP"/>
    </source>
</evidence>
<dbReference type="SMART" id="SM01057">
    <property type="entry name" value="Carb_anhydrase"/>
    <property type="match status" value="1"/>
</dbReference>
<dbReference type="InterPro" id="IPR036398">
    <property type="entry name" value="CA_dom_sf"/>
</dbReference>
<dbReference type="PANTHER" id="PTHR18952:SF253">
    <property type="entry name" value="OS08G0470200 PROTEIN"/>
    <property type="match status" value="1"/>
</dbReference>
<dbReference type="STRING" id="4555.A0A368RMY6"/>
<sequence length="327" mass="36658">MGRPARHHPRGLAAGAALLAAAVLLLFSAAAPGARAQQETEDEHEFSYDPRDEHGPAHWGRIKAEWANCSAGGMQSPIDLAHERVTLVRALGYLDHSYRPAQASIVNRGHDIMVRFKGDAGSVVINGTAYYLRQLHWHAPTEHTVDGRQYDMELHLVHQSAEGKAAVIGVLYEVGAHDAFLHALEPAIHRIADRRDREEPVGVVDPRGARGRASVYYRYMGSLTTPPCTEGVIWTIVKRVCSRALSSLSAFFPQTIVIVRRSIMMSSSFVWCPTWQLADQLVRTVSKYQLELLREAVHDDMEKNARPLQEVNDRDISIFRPKPHRHY</sequence>
<feature type="domain" description="Alpha-carbonic anhydrase" evidence="2">
    <location>
        <begin position="44"/>
        <end position="320"/>
    </location>
</feature>
<dbReference type="SUPFAM" id="SSF51069">
    <property type="entry name" value="Carbonic anhydrase"/>
    <property type="match status" value="1"/>
</dbReference>
<evidence type="ECO:0000313" key="3">
    <source>
        <dbReference type="EMBL" id="RCV31468.1"/>
    </source>
</evidence>
<evidence type="ECO:0000259" key="2">
    <source>
        <dbReference type="PROSITE" id="PS51144"/>
    </source>
</evidence>
<dbReference type="EMBL" id="CM003533">
    <property type="protein sequence ID" value="RCV31468.1"/>
    <property type="molecule type" value="Genomic_DNA"/>
</dbReference>
<protein>
    <recommendedName>
        <fullName evidence="2">Alpha-carbonic anhydrase domain-containing protein</fullName>
    </recommendedName>
</protein>
<dbReference type="OrthoDB" id="429145at2759"/>
<proteinExistence type="predicted"/>
<gene>
    <name evidence="3" type="ORF">SETIT_6G179900v2</name>
</gene>
<reference evidence="3" key="1">
    <citation type="journal article" date="2012" name="Nat. Biotechnol.">
        <title>Reference genome sequence of the model plant Setaria.</title>
        <authorList>
            <person name="Bennetzen J.L."/>
            <person name="Schmutz J."/>
            <person name="Wang H."/>
            <person name="Percifield R."/>
            <person name="Hawkins J."/>
            <person name="Pontaroli A.C."/>
            <person name="Estep M."/>
            <person name="Feng L."/>
            <person name="Vaughn J.N."/>
            <person name="Grimwood J."/>
            <person name="Jenkins J."/>
            <person name="Barry K."/>
            <person name="Lindquist E."/>
            <person name="Hellsten U."/>
            <person name="Deshpande S."/>
            <person name="Wang X."/>
            <person name="Wu X."/>
            <person name="Mitros T."/>
            <person name="Triplett J."/>
            <person name="Yang X."/>
            <person name="Ye C.Y."/>
            <person name="Mauro-Herrera M."/>
            <person name="Wang L."/>
            <person name="Li P."/>
            <person name="Sharma M."/>
            <person name="Sharma R."/>
            <person name="Ronald P.C."/>
            <person name="Panaud O."/>
            <person name="Kellogg E.A."/>
            <person name="Brutnell T.P."/>
            <person name="Doust A.N."/>
            <person name="Tuskan G.A."/>
            <person name="Rokhsar D."/>
            <person name="Devos K.M."/>
        </authorList>
    </citation>
    <scope>NUCLEOTIDE SEQUENCE [LARGE SCALE GENOMIC DNA]</scope>
    <source>
        <strain evidence="3">Yugu1</strain>
    </source>
</reference>
<dbReference type="InterPro" id="IPR001148">
    <property type="entry name" value="CA_dom"/>
</dbReference>
<keyword evidence="1" id="KW-0732">Signal</keyword>
<name>A0A368RMY6_SETIT</name>
<dbReference type="PROSITE" id="PS51144">
    <property type="entry name" value="ALPHA_CA_2"/>
    <property type="match status" value="1"/>
</dbReference>
<dbReference type="Gene3D" id="3.10.200.10">
    <property type="entry name" value="Alpha carbonic anhydrase"/>
    <property type="match status" value="1"/>
</dbReference>
<dbReference type="InterPro" id="IPR041891">
    <property type="entry name" value="Alpha_CA_prokaryot-like"/>
</dbReference>
<dbReference type="Pfam" id="PF00194">
    <property type="entry name" value="Carb_anhydrase"/>
    <property type="match status" value="1"/>
</dbReference>
<feature type="signal peptide" evidence="1">
    <location>
        <begin position="1"/>
        <end position="36"/>
    </location>
</feature>
<reference evidence="3" key="2">
    <citation type="submission" date="2015-07" db="EMBL/GenBank/DDBJ databases">
        <authorList>
            <person name="Noorani M."/>
        </authorList>
    </citation>
    <scope>NUCLEOTIDE SEQUENCE</scope>
    <source>
        <strain evidence="3">Yugu1</strain>
    </source>
</reference>
<dbReference type="GO" id="GO:0004089">
    <property type="term" value="F:carbonate dehydratase activity"/>
    <property type="evidence" value="ECO:0007669"/>
    <property type="project" value="InterPro"/>
</dbReference>
<accession>A0A368RMY6</accession>
<organism evidence="3">
    <name type="scientific">Setaria italica</name>
    <name type="common">Foxtail millet</name>
    <name type="synonym">Panicum italicum</name>
    <dbReference type="NCBI Taxonomy" id="4555"/>
    <lineage>
        <taxon>Eukaryota</taxon>
        <taxon>Viridiplantae</taxon>
        <taxon>Streptophyta</taxon>
        <taxon>Embryophyta</taxon>
        <taxon>Tracheophyta</taxon>
        <taxon>Spermatophyta</taxon>
        <taxon>Magnoliopsida</taxon>
        <taxon>Liliopsida</taxon>
        <taxon>Poales</taxon>
        <taxon>Poaceae</taxon>
        <taxon>PACMAD clade</taxon>
        <taxon>Panicoideae</taxon>
        <taxon>Panicodae</taxon>
        <taxon>Paniceae</taxon>
        <taxon>Cenchrinae</taxon>
        <taxon>Setaria</taxon>
    </lineage>
</organism>
<dbReference type="CDD" id="cd03124">
    <property type="entry name" value="alpha_CA_prokaryotic_like"/>
    <property type="match status" value="1"/>
</dbReference>
<dbReference type="PANTHER" id="PTHR18952">
    <property type="entry name" value="CARBONIC ANHYDRASE"/>
    <property type="match status" value="1"/>
</dbReference>
<feature type="chain" id="PRO_5016702895" description="Alpha-carbonic anhydrase domain-containing protein" evidence="1">
    <location>
        <begin position="37"/>
        <end position="327"/>
    </location>
</feature>
<dbReference type="InterPro" id="IPR023561">
    <property type="entry name" value="Carbonic_anhydrase_a-class"/>
</dbReference>